<gene>
    <name evidence="4" type="ORF">IQ241_22560</name>
</gene>
<protein>
    <submittedName>
        <fullName evidence="4">Glycosyl hydrolase family 57</fullName>
    </submittedName>
</protein>
<dbReference type="Pfam" id="PF03065">
    <property type="entry name" value="Glyco_hydro_57"/>
    <property type="match status" value="1"/>
</dbReference>
<dbReference type="GO" id="GO:0016787">
    <property type="term" value="F:hydrolase activity"/>
    <property type="evidence" value="ECO:0007669"/>
    <property type="project" value="UniProtKB-KW"/>
</dbReference>
<comment type="caution">
    <text evidence="4">The sequence shown here is derived from an EMBL/GenBank/DDBJ whole genome shotgun (WGS) entry which is preliminary data.</text>
</comment>
<evidence type="ECO:0000256" key="2">
    <source>
        <dbReference type="ARBA" id="ARBA00023277"/>
    </source>
</evidence>
<evidence type="ECO:0000313" key="4">
    <source>
        <dbReference type="EMBL" id="MBE9080038.1"/>
    </source>
</evidence>
<dbReference type="SUPFAM" id="SSF88713">
    <property type="entry name" value="Glycoside hydrolase/deacetylase"/>
    <property type="match status" value="1"/>
</dbReference>
<comment type="similarity">
    <text evidence="1">Belongs to the glycosyl hydrolase 57 family.</text>
</comment>
<keyword evidence="2" id="KW-0119">Carbohydrate metabolism</keyword>
<evidence type="ECO:0000259" key="3">
    <source>
        <dbReference type="Pfam" id="PF03065"/>
    </source>
</evidence>
<dbReference type="GO" id="GO:0005975">
    <property type="term" value="P:carbohydrate metabolic process"/>
    <property type="evidence" value="ECO:0007669"/>
    <property type="project" value="InterPro"/>
</dbReference>
<dbReference type="PANTHER" id="PTHR36306:SF5">
    <property type="entry name" value="SLR1535 PROTEIN"/>
    <property type="match status" value="1"/>
</dbReference>
<dbReference type="InterPro" id="IPR052046">
    <property type="entry name" value="GH57_Enzymes"/>
</dbReference>
<evidence type="ECO:0000256" key="1">
    <source>
        <dbReference type="ARBA" id="ARBA00006821"/>
    </source>
</evidence>
<keyword evidence="5" id="KW-1185">Reference proteome</keyword>
<name>A0A8J7ALF9_9CYAN</name>
<dbReference type="Gene3D" id="3.20.110.20">
    <property type="match status" value="1"/>
</dbReference>
<dbReference type="InterPro" id="IPR004300">
    <property type="entry name" value="Glyco_hydro_57_N"/>
</dbReference>
<accession>A0A8J7ALF9</accession>
<evidence type="ECO:0000313" key="5">
    <source>
        <dbReference type="Proteomes" id="UP000636505"/>
    </source>
</evidence>
<dbReference type="PANTHER" id="PTHR36306">
    <property type="entry name" value="ALPHA-AMYLASE-RELATED-RELATED"/>
    <property type="match status" value="1"/>
</dbReference>
<organism evidence="4 5">
    <name type="scientific">Vasconcelosia minhoensis LEGE 07310</name>
    <dbReference type="NCBI Taxonomy" id="915328"/>
    <lineage>
        <taxon>Bacteria</taxon>
        <taxon>Bacillati</taxon>
        <taxon>Cyanobacteriota</taxon>
        <taxon>Cyanophyceae</taxon>
        <taxon>Nodosilineales</taxon>
        <taxon>Cymatolegaceae</taxon>
        <taxon>Vasconcelosia</taxon>
        <taxon>Vasconcelosia minhoensis</taxon>
    </lineage>
</organism>
<keyword evidence="4" id="KW-0378">Hydrolase</keyword>
<dbReference type="RefSeq" id="WP_193911596.1">
    <property type="nucleotide sequence ID" value="NZ_JADEXG010000079.1"/>
</dbReference>
<reference evidence="4" key="1">
    <citation type="submission" date="2020-10" db="EMBL/GenBank/DDBJ databases">
        <authorList>
            <person name="Castelo-Branco R."/>
            <person name="Eusebio N."/>
            <person name="Adriana R."/>
            <person name="Vieira A."/>
            <person name="Brugerolle De Fraissinette N."/>
            <person name="Rezende De Castro R."/>
            <person name="Schneider M.P."/>
            <person name="Vasconcelos V."/>
            <person name="Leao P.N."/>
        </authorList>
    </citation>
    <scope>NUCLEOTIDE SEQUENCE</scope>
    <source>
        <strain evidence="4">LEGE 07310</strain>
    </source>
</reference>
<dbReference type="Proteomes" id="UP000636505">
    <property type="component" value="Unassembled WGS sequence"/>
</dbReference>
<sequence length="497" mass="55353">MTAVIPSPASLPSLIEGLPNICGWETDVEAAMQGQESVFLSQTNLRLSNLSAGFAIALHMHQPTIPAGVQGELICNLQYMFEHPYEGDNHDAAPFAYCYARMGDFIPELVEQGCNPRAMLDYSGTLLWGLQQMGRQDILDKLQRITCDPAYQPYVEWLGTFWGHAVAASTPLPDMKLHLQAWQHHFMATFGREALSRVRGFSPPEMQLPNHPEVLYQLVTALKECGYRWMLVQEHTVETLAGRPIQQPHLPHRLVARSATGATAEIPVLVKTQGSDTKLVGQMQPYYEAKTLQPVKLGGHRVPPLVSQIADGENGGVMMNEFPSAFKRACHEISSEQDSRTVGINGTEYLELLAAEGVTTEQFPTCQAVGQAQLWQRLSPEAASPEAVAATIAAIKSDDPSFQMDGGSWTNDRSWVQGYENVMQPLENLSQRFHSAIAALSVPEQTDLTRQHRYRNALLHNLLLQTSCFRYWGQGAWTDHAREIYRRGLAILDQDFS</sequence>
<dbReference type="EMBL" id="JADEXG010000079">
    <property type="protein sequence ID" value="MBE9080038.1"/>
    <property type="molecule type" value="Genomic_DNA"/>
</dbReference>
<proteinExistence type="inferred from homology"/>
<dbReference type="InterPro" id="IPR011330">
    <property type="entry name" value="Glyco_hydro/deAcase_b/a-brl"/>
</dbReference>
<feature type="domain" description="Glycoside hydrolase family 57 N-terminal" evidence="3">
    <location>
        <begin position="57"/>
        <end position="243"/>
    </location>
</feature>
<dbReference type="AlphaFoldDB" id="A0A8J7ALF9"/>